<accession>A6GIQ3</accession>
<proteinExistence type="predicted"/>
<evidence type="ECO:0000313" key="2">
    <source>
        <dbReference type="Proteomes" id="UP000005801"/>
    </source>
</evidence>
<dbReference type="OrthoDB" id="7060009at2"/>
<dbReference type="SUPFAM" id="SSF48576">
    <property type="entry name" value="Terpenoid synthases"/>
    <property type="match status" value="1"/>
</dbReference>
<dbReference type="Gene3D" id="1.10.600.10">
    <property type="entry name" value="Farnesyl Diphosphate Synthase"/>
    <property type="match status" value="1"/>
</dbReference>
<gene>
    <name evidence="1" type="ORF">PPSIR1_41109</name>
</gene>
<name>A6GIQ3_9BACT</name>
<evidence type="ECO:0008006" key="3">
    <source>
        <dbReference type="Google" id="ProtNLM"/>
    </source>
</evidence>
<organism evidence="1 2">
    <name type="scientific">Plesiocystis pacifica SIR-1</name>
    <dbReference type="NCBI Taxonomy" id="391625"/>
    <lineage>
        <taxon>Bacteria</taxon>
        <taxon>Pseudomonadati</taxon>
        <taxon>Myxococcota</taxon>
        <taxon>Polyangia</taxon>
        <taxon>Nannocystales</taxon>
        <taxon>Nannocystaceae</taxon>
        <taxon>Plesiocystis</taxon>
    </lineage>
</organism>
<keyword evidence="2" id="KW-1185">Reference proteome</keyword>
<comment type="caution">
    <text evidence="1">The sequence shown here is derived from an EMBL/GenBank/DDBJ whole genome shotgun (WGS) entry which is preliminary data.</text>
</comment>
<reference evidence="1 2" key="1">
    <citation type="submission" date="2007-06" db="EMBL/GenBank/DDBJ databases">
        <authorList>
            <person name="Shimkets L."/>
            <person name="Ferriera S."/>
            <person name="Johnson J."/>
            <person name="Kravitz S."/>
            <person name="Beeson K."/>
            <person name="Sutton G."/>
            <person name="Rogers Y.-H."/>
            <person name="Friedman R."/>
            <person name="Frazier M."/>
            <person name="Venter J.C."/>
        </authorList>
    </citation>
    <scope>NUCLEOTIDE SEQUENCE [LARGE SCALE GENOMIC DNA]</scope>
    <source>
        <strain evidence="1 2">SIR-1</strain>
    </source>
</reference>
<protein>
    <recommendedName>
        <fullName evidence="3">Terpene synthase</fullName>
    </recommendedName>
</protein>
<dbReference type="STRING" id="391625.PPSIR1_41109"/>
<evidence type="ECO:0000313" key="1">
    <source>
        <dbReference type="EMBL" id="EDM74241.1"/>
    </source>
</evidence>
<dbReference type="AlphaFoldDB" id="A6GIQ3"/>
<dbReference type="Pfam" id="PF19086">
    <property type="entry name" value="Terpene_syn_C_2"/>
    <property type="match status" value="1"/>
</dbReference>
<dbReference type="InterPro" id="IPR008949">
    <property type="entry name" value="Isoprenoid_synthase_dom_sf"/>
</dbReference>
<dbReference type="RefSeq" id="WP_006976589.1">
    <property type="nucleotide sequence ID" value="NZ_ABCS01000141.1"/>
</dbReference>
<dbReference type="Proteomes" id="UP000005801">
    <property type="component" value="Unassembled WGS sequence"/>
</dbReference>
<dbReference type="EMBL" id="ABCS01000141">
    <property type="protein sequence ID" value="EDM74241.1"/>
    <property type="molecule type" value="Genomic_DNA"/>
</dbReference>
<sequence>MSQAAAQVTVVNRELARTLAEHPVSPRLCFPERWLFPGEALDAHSIGAEPRAAAEGALDWLGELGCSKRELDRAAALDVAGLVGMPFPQVAGQPCLGLAKFLTVWRLWADLTVEASNPGEVRWPFPPELFTQSRRPVHDLLLERSGDLGRLEQGMASLLGELTRARSSAWLARLCDELEQWTSAVAYEVEFDGAHRDVERFPSFGRQLELRISTSGAYVLNCLAEHAQGLEIPDFLYDHPTCRRMQYLSGRLVAIDHAVFALARDATDDRTNLVAALMTARGLGPDAAMLELAALHEATIAEFDRLAEEMESWADADELGLEGWVRGVRQCCVGLARWTAQSPRFAAFALVVDNRMLSPRLELA</sequence>